<dbReference type="SMART" id="SM01030">
    <property type="entry name" value="BHD_1"/>
    <property type="match status" value="1"/>
</dbReference>
<dbReference type="InterPro" id="IPR018327">
    <property type="entry name" value="BHD_2"/>
</dbReference>
<evidence type="ECO:0000256" key="6">
    <source>
        <dbReference type="ARBA" id="ARBA00023242"/>
    </source>
</evidence>
<dbReference type="SUPFAM" id="SSF54001">
    <property type="entry name" value="Cysteine proteinases"/>
    <property type="match status" value="1"/>
</dbReference>
<dbReference type="GO" id="GO:0006289">
    <property type="term" value="P:nucleotide-excision repair"/>
    <property type="evidence" value="ECO:0007669"/>
    <property type="project" value="InterPro"/>
</dbReference>
<dbReference type="Gene3D" id="3.90.260.10">
    <property type="entry name" value="Transglutaminase-like"/>
    <property type="match status" value="2"/>
</dbReference>
<organism evidence="11 12">
    <name type="scientific">Ceratosolen solmsi marchali</name>
    <dbReference type="NCBI Taxonomy" id="326594"/>
    <lineage>
        <taxon>Eukaryota</taxon>
        <taxon>Metazoa</taxon>
        <taxon>Ecdysozoa</taxon>
        <taxon>Arthropoda</taxon>
        <taxon>Hexapoda</taxon>
        <taxon>Insecta</taxon>
        <taxon>Pterygota</taxon>
        <taxon>Neoptera</taxon>
        <taxon>Endopterygota</taxon>
        <taxon>Hymenoptera</taxon>
        <taxon>Apocrita</taxon>
        <taxon>Proctotrupomorpha</taxon>
        <taxon>Chalcidoidea</taxon>
        <taxon>Agaonidae</taxon>
        <taxon>Agaoninae</taxon>
        <taxon>Ceratosolen</taxon>
    </lineage>
</organism>
<dbReference type="GO" id="GO:0003697">
    <property type="term" value="F:single-stranded DNA binding"/>
    <property type="evidence" value="ECO:0007669"/>
    <property type="project" value="TreeGrafter"/>
</dbReference>
<gene>
    <name evidence="12" type="primary">LOC105363805</name>
</gene>
<name>A0AAJ6YKU9_9HYME</name>
<dbReference type="Gene3D" id="2.20.20.110">
    <property type="entry name" value="Rad4, beta-hairpin domain BHD1"/>
    <property type="match status" value="1"/>
</dbReference>
<evidence type="ECO:0000313" key="12">
    <source>
        <dbReference type="RefSeq" id="XP_011499898.1"/>
    </source>
</evidence>
<evidence type="ECO:0000256" key="5">
    <source>
        <dbReference type="ARBA" id="ARBA00023204"/>
    </source>
</evidence>
<dbReference type="InterPro" id="IPR004583">
    <property type="entry name" value="DNA_repair_Rad4"/>
</dbReference>
<feature type="region of interest" description="Disordered" evidence="7">
    <location>
        <begin position="919"/>
        <end position="945"/>
    </location>
</feature>
<dbReference type="KEGG" id="csol:105363805"/>
<evidence type="ECO:0000259" key="8">
    <source>
        <dbReference type="SMART" id="SM01030"/>
    </source>
</evidence>
<dbReference type="SMART" id="SM01032">
    <property type="entry name" value="BHD_3"/>
    <property type="match status" value="1"/>
</dbReference>
<keyword evidence="3" id="KW-0227">DNA damage</keyword>
<feature type="compositionally biased region" description="Basic residues" evidence="7">
    <location>
        <begin position="919"/>
        <end position="929"/>
    </location>
</feature>
<dbReference type="InterPro" id="IPR018026">
    <property type="entry name" value="DNA_repair_Rad4-like"/>
</dbReference>
<keyword evidence="5" id="KW-0234">DNA repair</keyword>
<comment type="subcellular location">
    <subcellularLocation>
        <location evidence="1">Nucleus</location>
    </subcellularLocation>
</comment>
<dbReference type="RefSeq" id="XP_011499898.1">
    <property type="nucleotide sequence ID" value="XM_011501596.1"/>
</dbReference>
<evidence type="ECO:0000256" key="3">
    <source>
        <dbReference type="ARBA" id="ARBA00022763"/>
    </source>
</evidence>
<feature type="domain" description="Rad4 beta-hairpin" evidence="8">
    <location>
        <begin position="667"/>
        <end position="720"/>
    </location>
</feature>
<evidence type="ECO:0000256" key="1">
    <source>
        <dbReference type="ARBA" id="ARBA00004123"/>
    </source>
</evidence>
<dbReference type="SMART" id="SM01031">
    <property type="entry name" value="BHD_2"/>
    <property type="match status" value="1"/>
</dbReference>
<feature type="compositionally biased region" description="Polar residues" evidence="7">
    <location>
        <begin position="457"/>
        <end position="468"/>
    </location>
</feature>
<dbReference type="CTD" id="7508"/>
<dbReference type="InterPro" id="IPR018326">
    <property type="entry name" value="Rad4_beta-hairpin_dom1"/>
</dbReference>
<protein>
    <submittedName>
        <fullName evidence="12">DNA repair protein complementing XP-C cells homolog</fullName>
    </submittedName>
</protein>
<dbReference type="InterPro" id="IPR042488">
    <property type="entry name" value="Rad4_BHD3_sf"/>
</dbReference>
<keyword evidence="6" id="KW-0539">Nucleus</keyword>
<feature type="region of interest" description="Disordered" evidence="7">
    <location>
        <begin position="39"/>
        <end position="58"/>
    </location>
</feature>
<feature type="region of interest" description="Disordered" evidence="7">
    <location>
        <begin position="510"/>
        <end position="556"/>
    </location>
</feature>
<dbReference type="InterPro" id="IPR018325">
    <property type="entry name" value="Rad4/PNGase_transGLS-fold"/>
</dbReference>
<dbReference type="PANTHER" id="PTHR12135">
    <property type="entry name" value="DNA REPAIR PROTEIN XP-C / RAD4"/>
    <property type="match status" value="1"/>
</dbReference>
<feature type="region of interest" description="Disordered" evidence="7">
    <location>
        <begin position="450"/>
        <end position="478"/>
    </location>
</feature>
<dbReference type="Proteomes" id="UP000695007">
    <property type="component" value="Unplaced"/>
</dbReference>
<dbReference type="Pfam" id="PF10405">
    <property type="entry name" value="BHD_3"/>
    <property type="match status" value="1"/>
</dbReference>
<evidence type="ECO:0000256" key="7">
    <source>
        <dbReference type="SAM" id="MobiDB-lite"/>
    </source>
</evidence>
<keyword evidence="4" id="KW-0238">DNA-binding</keyword>
<evidence type="ECO:0000313" key="11">
    <source>
        <dbReference type="Proteomes" id="UP000695007"/>
    </source>
</evidence>
<reference evidence="12" key="1">
    <citation type="submission" date="2025-08" db="UniProtKB">
        <authorList>
            <consortium name="RefSeq"/>
        </authorList>
    </citation>
    <scope>IDENTIFICATION</scope>
</reference>
<sequence length="945" mass="109219">MSQLSDDESSDSSNEFLIPADQIDLDSSFFKQSVTNSNLNKNTIVEESSEDSDDSDEFDFTNDKTIDYLSHILKNLENTKNQTHEDVANQLEPSTSKINNQESTDCKKDLANEITNLLLQGESKVTLSNQNDDAEDSKTETKEIYTIPQKGVQIHLPGENFLFDKKRKKEEDLQKLLQNKFNQRIRSSQILIHKSGLLCWLSHGFFLNGLANDPELLKTTLSEVSSHNYPKNRPDLMYVEKFTKWFAGIFQICEKYKEVTYTKNLLLQRISEKKIYNYKELILLYIATIRGMGINCRLVISLQPPPLKPKPEQLFKFTIVEDNKPNAKLIKQEKTVDKINEKISTTKKIIPNTNVRKSRSDKILHKSEERLTSPKKMIPENSSEATRIMNLKTRKQAAITLKKKAPTKNKLKKDDHLKDIKIENNSSKDTDSIQDECNLTIAEKLSLSISKSKKQDITNTSISNNQRQTRSKSKDIKSLENIKCRSSLNENLSDESNEFSTDDDYIETKPKKRVLTRANEKPKKRPANRINEKQTISSKLAGKENKNRKLLSSDEDDNTVNKTRYNIWVEVYVESEESWISVNVLDKQIHCASEIYKKADHPVLYIVAWNSDGTLKDVTRRYCPHWLTDTRKKRVDEKWWSETLLNWKERKTVMSKTEDEQLLQRELEQPLPKTVTECKGHPLYALTRHLLKFEALYPPDAVPLGHLKTGDAIYSRHCVHTLYSRETWIKRARVVKPAQEAYKIVKSMPKYDKLSGMKIKDQPLELFGKWQTTPYIPPEAKDGKVPRNEYGNVDLFKKCMLPKGTVHINLPALNRIARKLNIDCASACVGFNFGCRGAVPAFEGFVVCEEYEDTLREAWEEEQIEAQKRAQAKRDKRIYGNWKKLIKSLIIRERLATKYNFGGEEDEVENQDKEKVKTKAIKVVKTSKRGKQDNNSRKKVKHNSK</sequence>
<feature type="compositionally biased region" description="Acidic residues" evidence="7">
    <location>
        <begin position="47"/>
        <end position="58"/>
    </location>
</feature>
<evidence type="ECO:0000256" key="4">
    <source>
        <dbReference type="ARBA" id="ARBA00023125"/>
    </source>
</evidence>
<dbReference type="PANTHER" id="PTHR12135:SF0">
    <property type="entry name" value="DNA REPAIR PROTEIN COMPLEMENTING XP-C CELLS"/>
    <property type="match status" value="1"/>
</dbReference>
<evidence type="ECO:0000259" key="9">
    <source>
        <dbReference type="SMART" id="SM01031"/>
    </source>
</evidence>
<dbReference type="Pfam" id="PF03835">
    <property type="entry name" value="Rad4"/>
    <property type="match status" value="1"/>
</dbReference>
<dbReference type="GO" id="GO:0071942">
    <property type="term" value="C:XPC complex"/>
    <property type="evidence" value="ECO:0007669"/>
    <property type="project" value="TreeGrafter"/>
</dbReference>
<dbReference type="GO" id="GO:0000111">
    <property type="term" value="C:nucleotide-excision repair factor 2 complex"/>
    <property type="evidence" value="ECO:0007669"/>
    <property type="project" value="TreeGrafter"/>
</dbReference>
<dbReference type="AlphaFoldDB" id="A0AAJ6YKU9"/>
<dbReference type="GO" id="GO:0006298">
    <property type="term" value="P:mismatch repair"/>
    <property type="evidence" value="ECO:0007669"/>
    <property type="project" value="TreeGrafter"/>
</dbReference>
<feature type="domain" description="Rad4 beta-hairpin" evidence="9">
    <location>
        <begin position="722"/>
        <end position="778"/>
    </location>
</feature>
<dbReference type="GeneID" id="105363805"/>
<dbReference type="InterPro" id="IPR038765">
    <property type="entry name" value="Papain-like_cys_pep_sf"/>
</dbReference>
<dbReference type="Gene3D" id="3.30.70.2460">
    <property type="entry name" value="Rad4, beta-hairpin domain BHD3"/>
    <property type="match status" value="1"/>
</dbReference>
<dbReference type="FunFam" id="3.30.70.2460:FF:000001">
    <property type="entry name" value="DNA repair protein Rad4 family"/>
    <property type="match status" value="1"/>
</dbReference>
<dbReference type="Pfam" id="PF10403">
    <property type="entry name" value="BHD_1"/>
    <property type="match status" value="1"/>
</dbReference>
<dbReference type="NCBIfam" id="TIGR00605">
    <property type="entry name" value="rad4"/>
    <property type="match status" value="1"/>
</dbReference>
<accession>A0AAJ6YKU9</accession>
<dbReference type="GO" id="GO:0003684">
    <property type="term" value="F:damaged DNA binding"/>
    <property type="evidence" value="ECO:0007669"/>
    <property type="project" value="InterPro"/>
</dbReference>
<keyword evidence="11" id="KW-1185">Reference proteome</keyword>
<proteinExistence type="inferred from homology"/>
<dbReference type="InterPro" id="IPR036985">
    <property type="entry name" value="Transglutaminase-like_sf"/>
</dbReference>
<feature type="domain" description="Rad4 beta-hairpin" evidence="10">
    <location>
        <begin position="785"/>
        <end position="859"/>
    </location>
</feature>
<evidence type="ECO:0000259" key="10">
    <source>
        <dbReference type="SMART" id="SM01032"/>
    </source>
</evidence>
<evidence type="ECO:0000256" key="2">
    <source>
        <dbReference type="ARBA" id="ARBA00009525"/>
    </source>
</evidence>
<dbReference type="GO" id="GO:0005737">
    <property type="term" value="C:cytoplasm"/>
    <property type="evidence" value="ECO:0007669"/>
    <property type="project" value="TreeGrafter"/>
</dbReference>
<dbReference type="InterPro" id="IPR018328">
    <property type="entry name" value="Rad4_beta-hairpin_dom3"/>
</dbReference>
<comment type="similarity">
    <text evidence="2">Belongs to the XPC family.</text>
</comment>